<keyword evidence="1" id="KW-0805">Transcription regulation</keyword>
<dbReference type="PANTHER" id="PTHR47894">
    <property type="entry name" value="HTH-TYPE TRANSCRIPTIONAL REGULATOR GADX"/>
    <property type="match status" value="1"/>
</dbReference>
<accession>A0A1I1MLY3</accession>
<evidence type="ECO:0000313" key="5">
    <source>
        <dbReference type="EMBL" id="SFC86391.1"/>
    </source>
</evidence>
<dbReference type="OrthoDB" id="9805730at2"/>
<dbReference type="PROSITE" id="PS01124">
    <property type="entry name" value="HTH_ARAC_FAMILY_2"/>
    <property type="match status" value="1"/>
</dbReference>
<dbReference type="Pfam" id="PF12833">
    <property type="entry name" value="HTH_18"/>
    <property type="match status" value="1"/>
</dbReference>
<feature type="domain" description="HTH araC/xylS-type" evidence="4">
    <location>
        <begin position="248"/>
        <end position="346"/>
    </location>
</feature>
<dbReference type="Proteomes" id="UP000198728">
    <property type="component" value="Unassembled WGS sequence"/>
</dbReference>
<name>A0A1I1MLY3_9RHOB</name>
<dbReference type="AlphaFoldDB" id="A0A1I1MLY3"/>
<dbReference type="RefSeq" id="WP_093361677.1">
    <property type="nucleotide sequence ID" value="NZ_FOLG01000010.1"/>
</dbReference>
<reference evidence="5 6" key="1">
    <citation type="submission" date="2016-10" db="EMBL/GenBank/DDBJ databases">
        <authorList>
            <person name="de Groot N.N."/>
        </authorList>
    </citation>
    <scope>NUCLEOTIDE SEQUENCE [LARGE SCALE GENOMIC DNA]</scope>
    <source>
        <strain evidence="5 6">DSM 19548</strain>
    </source>
</reference>
<dbReference type="InterPro" id="IPR032687">
    <property type="entry name" value="AraC-type_N"/>
</dbReference>
<dbReference type="SMART" id="SM00342">
    <property type="entry name" value="HTH_ARAC"/>
    <property type="match status" value="1"/>
</dbReference>
<dbReference type="GO" id="GO:0005829">
    <property type="term" value="C:cytosol"/>
    <property type="evidence" value="ECO:0007669"/>
    <property type="project" value="TreeGrafter"/>
</dbReference>
<dbReference type="EMBL" id="FOLG01000010">
    <property type="protein sequence ID" value="SFC86391.1"/>
    <property type="molecule type" value="Genomic_DNA"/>
</dbReference>
<dbReference type="SUPFAM" id="SSF46689">
    <property type="entry name" value="Homeodomain-like"/>
    <property type="match status" value="1"/>
</dbReference>
<protein>
    <submittedName>
        <fullName evidence="5">Helix-turn-helix domain-containing protein</fullName>
    </submittedName>
</protein>
<dbReference type="GO" id="GO:0003700">
    <property type="term" value="F:DNA-binding transcription factor activity"/>
    <property type="evidence" value="ECO:0007669"/>
    <property type="project" value="InterPro"/>
</dbReference>
<organism evidence="5 6">
    <name type="scientific">Tropicimonas isoalkanivorans</name>
    <dbReference type="NCBI Taxonomy" id="441112"/>
    <lineage>
        <taxon>Bacteria</taxon>
        <taxon>Pseudomonadati</taxon>
        <taxon>Pseudomonadota</taxon>
        <taxon>Alphaproteobacteria</taxon>
        <taxon>Rhodobacterales</taxon>
        <taxon>Roseobacteraceae</taxon>
        <taxon>Tropicimonas</taxon>
    </lineage>
</organism>
<dbReference type="Gene3D" id="1.10.10.60">
    <property type="entry name" value="Homeodomain-like"/>
    <property type="match status" value="1"/>
</dbReference>
<dbReference type="InterPro" id="IPR009057">
    <property type="entry name" value="Homeodomain-like_sf"/>
</dbReference>
<proteinExistence type="predicted"/>
<evidence type="ECO:0000256" key="3">
    <source>
        <dbReference type="ARBA" id="ARBA00023163"/>
    </source>
</evidence>
<dbReference type="GO" id="GO:0000976">
    <property type="term" value="F:transcription cis-regulatory region binding"/>
    <property type="evidence" value="ECO:0007669"/>
    <property type="project" value="TreeGrafter"/>
</dbReference>
<dbReference type="STRING" id="441112.SAMN04488094_11098"/>
<evidence type="ECO:0000313" key="6">
    <source>
        <dbReference type="Proteomes" id="UP000198728"/>
    </source>
</evidence>
<dbReference type="Pfam" id="PF12625">
    <property type="entry name" value="Arabinose_bd"/>
    <property type="match status" value="1"/>
</dbReference>
<keyword evidence="3" id="KW-0804">Transcription</keyword>
<evidence type="ECO:0000259" key="4">
    <source>
        <dbReference type="PROSITE" id="PS01124"/>
    </source>
</evidence>
<evidence type="ECO:0000256" key="2">
    <source>
        <dbReference type="ARBA" id="ARBA00023125"/>
    </source>
</evidence>
<dbReference type="PANTHER" id="PTHR47894:SF4">
    <property type="entry name" value="HTH-TYPE TRANSCRIPTIONAL REGULATOR GADX"/>
    <property type="match status" value="1"/>
</dbReference>
<keyword evidence="2" id="KW-0238">DNA-binding</keyword>
<evidence type="ECO:0000256" key="1">
    <source>
        <dbReference type="ARBA" id="ARBA00023015"/>
    </source>
</evidence>
<keyword evidence="6" id="KW-1185">Reference proteome</keyword>
<sequence length="350" mass="38579">MDEPVILRQFLGMPRYMVNLIELAHVVDLLDRYASRGVVDRALNAAEIDRAMLGQAQCFVPYSAEAMVVETVARAIGDRHLGARLGRDFDYLAYGSYADFVLGAPDLATALDRGRRALMCTHPGSDIGLRQTGRHIVVGRNSSGLSAIGHRHLDEGAIFVIANVARHFLGADWRPDWVELPGTVKEPNAELGRMMRAPVRMGSAMPGVAIRLSELGTFNPRPPAPDRTLSLDALAKLMGVAPSQSMPDAVLHSLRINLVTGIASEAVVARQLALGPRTLQRALEKEGTSFRELRARFIRDEACRLLAEGDMRIDDIGKRLGYTEPRSFRRAFKTWTGLSPRQYRTTARDA</sequence>
<gene>
    <name evidence="5" type="ORF">SAMN04488094_11098</name>
</gene>
<dbReference type="InterPro" id="IPR018060">
    <property type="entry name" value="HTH_AraC"/>
</dbReference>